<dbReference type="InterPro" id="IPR002742">
    <property type="entry name" value="Desulfoferrodoxin_Fe-bd_dom"/>
</dbReference>
<comment type="caution">
    <text evidence="7">The sequence shown here is derived from an EMBL/GenBank/DDBJ whole genome shotgun (WGS) entry which is preliminary data.</text>
</comment>
<dbReference type="Gene3D" id="2.60.40.730">
    <property type="entry name" value="SOR catalytic domain"/>
    <property type="match status" value="1"/>
</dbReference>
<dbReference type="GO" id="GO:0016491">
    <property type="term" value="F:oxidoreductase activity"/>
    <property type="evidence" value="ECO:0007669"/>
    <property type="project" value="InterPro"/>
</dbReference>
<dbReference type="PANTHER" id="PTHR36541:SF1">
    <property type="entry name" value="SUPEROXIDE REDUCTASE-RELATED"/>
    <property type="match status" value="1"/>
</dbReference>
<dbReference type="NCBIfam" id="TIGR00332">
    <property type="entry name" value="neela_ferrous"/>
    <property type="match status" value="1"/>
</dbReference>
<evidence type="ECO:0000256" key="4">
    <source>
        <dbReference type="ARBA" id="ARBA00022982"/>
    </source>
</evidence>
<evidence type="ECO:0000313" key="8">
    <source>
        <dbReference type="Proteomes" id="UP000600363"/>
    </source>
</evidence>
<accession>A0A832RXN8</accession>
<evidence type="ECO:0000313" key="7">
    <source>
        <dbReference type="EMBL" id="HIH69749.1"/>
    </source>
</evidence>
<sequence length="118" mass="13286">MVDAVLKKVNRPTGELNDFQKKHIPVIDAPERVRADEAFEVSVTVGEWVKHPNELGHFIEWIELYCGDVLLTRADLGPVLADPKVVFRIRLDESGTLRAVAKCNLHGVWESTKEIAVE</sequence>
<comment type="similarity">
    <text evidence="1">Belongs to the desulfoferrodoxin family.</text>
</comment>
<dbReference type="GO" id="GO:0005506">
    <property type="term" value="F:iron ion binding"/>
    <property type="evidence" value="ECO:0007669"/>
    <property type="project" value="InterPro"/>
</dbReference>
<keyword evidence="4" id="KW-0249">Electron transport</keyword>
<evidence type="ECO:0000259" key="6">
    <source>
        <dbReference type="Pfam" id="PF01880"/>
    </source>
</evidence>
<keyword evidence="2" id="KW-0813">Transport</keyword>
<dbReference type="InterPro" id="IPR036073">
    <property type="entry name" value="Desulfoferrodoxin_Fe-bd_dom_sf"/>
</dbReference>
<reference evidence="7" key="1">
    <citation type="journal article" date="2020" name="bioRxiv">
        <title>A rank-normalized archaeal taxonomy based on genome phylogeny resolves widespread incomplete and uneven classifications.</title>
        <authorList>
            <person name="Rinke C."/>
            <person name="Chuvochina M."/>
            <person name="Mussig A.J."/>
            <person name="Chaumeil P.-A."/>
            <person name="Waite D.W."/>
            <person name="Whitman W.B."/>
            <person name="Parks D.H."/>
            <person name="Hugenholtz P."/>
        </authorList>
    </citation>
    <scope>NUCLEOTIDE SEQUENCE</scope>
    <source>
        <strain evidence="7">UBA12518</strain>
    </source>
</reference>
<proteinExistence type="inferred from homology"/>
<dbReference type="EMBL" id="DUIH01000012">
    <property type="protein sequence ID" value="HIH69749.1"/>
    <property type="molecule type" value="Genomic_DNA"/>
</dbReference>
<dbReference type="Proteomes" id="UP000600363">
    <property type="component" value="Unassembled WGS sequence"/>
</dbReference>
<dbReference type="InterPro" id="IPR051233">
    <property type="entry name" value="Desulfoferrodoxin_SOR"/>
</dbReference>
<keyword evidence="3" id="KW-0479">Metal-binding</keyword>
<evidence type="ECO:0000256" key="3">
    <source>
        <dbReference type="ARBA" id="ARBA00022723"/>
    </source>
</evidence>
<evidence type="ECO:0000256" key="2">
    <source>
        <dbReference type="ARBA" id="ARBA00022448"/>
    </source>
</evidence>
<dbReference type="CDD" id="cd03172">
    <property type="entry name" value="SORL_classII"/>
    <property type="match status" value="1"/>
</dbReference>
<dbReference type="AlphaFoldDB" id="A0A832RXN8"/>
<dbReference type="SUPFAM" id="SSF49367">
    <property type="entry name" value="Superoxide reductase-like"/>
    <property type="match status" value="1"/>
</dbReference>
<gene>
    <name evidence="7" type="ORF">HA299_03895</name>
</gene>
<evidence type="ECO:0000256" key="5">
    <source>
        <dbReference type="ARBA" id="ARBA00023004"/>
    </source>
</evidence>
<dbReference type="PANTHER" id="PTHR36541">
    <property type="entry name" value="SUPEROXIDE REDUCTASE-RELATED"/>
    <property type="match status" value="1"/>
</dbReference>
<protein>
    <recommendedName>
        <fullName evidence="6">Desulfoferrodoxin ferrous iron-binding domain-containing protein</fullName>
    </recommendedName>
</protein>
<evidence type="ECO:0000256" key="1">
    <source>
        <dbReference type="ARBA" id="ARBA00005941"/>
    </source>
</evidence>
<dbReference type="Pfam" id="PF01880">
    <property type="entry name" value="Desulfoferrodox"/>
    <property type="match status" value="1"/>
</dbReference>
<keyword evidence="5" id="KW-0408">Iron</keyword>
<organism evidence="7 8">
    <name type="scientific">Methermicoccus shengliensis</name>
    <dbReference type="NCBI Taxonomy" id="660064"/>
    <lineage>
        <taxon>Archaea</taxon>
        <taxon>Methanobacteriati</taxon>
        <taxon>Methanobacteriota</taxon>
        <taxon>Stenosarchaea group</taxon>
        <taxon>Methanomicrobia</taxon>
        <taxon>Methanosarcinales</taxon>
        <taxon>Methermicoccaceae</taxon>
        <taxon>Methermicoccus</taxon>
    </lineage>
</organism>
<name>A0A832RXN8_9EURY</name>
<feature type="domain" description="Desulfoferrodoxin ferrous iron-binding" evidence="6">
    <location>
        <begin position="17"/>
        <end position="111"/>
    </location>
</feature>